<evidence type="ECO:0000313" key="1">
    <source>
        <dbReference type="EMBL" id="EED22633.1"/>
    </source>
</evidence>
<dbReference type="HOGENOM" id="CLU_1526165_0_0_1"/>
<reference evidence="2" key="1">
    <citation type="journal article" date="2015" name="Genome Announc.">
        <title>Genome sequence of the AIDS-associated pathogen Penicillium marneffei (ATCC18224) and its near taxonomic relative Talaromyces stipitatus (ATCC10500).</title>
        <authorList>
            <person name="Nierman W.C."/>
            <person name="Fedorova-Abrams N.D."/>
            <person name="Andrianopoulos A."/>
        </authorList>
    </citation>
    <scope>NUCLEOTIDE SEQUENCE [LARGE SCALE GENOMIC DNA]</scope>
    <source>
        <strain evidence="2">ATCC 10500 / CBS 375.48 / QM 6759 / NRRL 1006</strain>
    </source>
</reference>
<dbReference type="InParanoid" id="B8LV12"/>
<dbReference type="EMBL" id="EQ962652">
    <property type="protein sequence ID" value="EED22633.1"/>
    <property type="molecule type" value="Genomic_DNA"/>
</dbReference>
<organism evidence="1 2">
    <name type="scientific">Talaromyces stipitatus (strain ATCC 10500 / CBS 375.48 / QM 6759 / NRRL 1006)</name>
    <name type="common">Penicillium stipitatum</name>
    <dbReference type="NCBI Taxonomy" id="441959"/>
    <lineage>
        <taxon>Eukaryota</taxon>
        <taxon>Fungi</taxon>
        <taxon>Dikarya</taxon>
        <taxon>Ascomycota</taxon>
        <taxon>Pezizomycotina</taxon>
        <taxon>Eurotiomycetes</taxon>
        <taxon>Eurotiomycetidae</taxon>
        <taxon>Eurotiales</taxon>
        <taxon>Trichocomaceae</taxon>
        <taxon>Talaromyces</taxon>
        <taxon>Talaromyces sect. Talaromyces</taxon>
    </lineage>
</organism>
<protein>
    <submittedName>
        <fullName evidence="1">Uncharacterized protein</fullName>
    </submittedName>
</protein>
<dbReference type="RefSeq" id="XP_002340020.1">
    <property type="nucleotide sequence ID" value="XM_002339979.1"/>
</dbReference>
<keyword evidence="2" id="KW-1185">Reference proteome</keyword>
<dbReference type="Proteomes" id="UP000001745">
    <property type="component" value="Unassembled WGS sequence"/>
</dbReference>
<gene>
    <name evidence="1" type="ORF">TSTA_061240</name>
</gene>
<proteinExistence type="predicted"/>
<dbReference type="PhylomeDB" id="B8LV12"/>
<accession>B8LV12</accession>
<name>B8LV12_TALSN</name>
<sequence>MNASAVYTVPLSYGICPGTQKDILGVPILIEEGQANIAANGSCDALTHDVYYGQFGIATADNGTYLDVKNLPSNHTKALSNIPGLASLTSPPGGEIMTVTFLNKTYTVTATPYNTTKVSATTSSSGDFSRSALSSSSAVKPASATTTRFIGAAVTNQPQVTLGLLSLNLAVAFHLL</sequence>
<dbReference type="OrthoDB" id="3538998at2759"/>
<evidence type="ECO:0000313" key="2">
    <source>
        <dbReference type="Proteomes" id="UP000001745"/>
    </source>
</evidence>
<dbReference type="VEuPathDB" id="FungiDB:TSTA_061240"/>
<dbReference type="AlphaFoldDB" id="B8LV12"/>
<dbReference type="GeneID" id="8105641"/>